<protein>
    <submittedName>
        <fullName evidence="2">Uncharacterized protein</fullName>
    </submittedName>
</protein>
<gene>
    <name evidence="2" type="ORF">K239x_05550</name>
</gene>
<keyword evidence="1" id="KW-0812">Transmembrane</keyword>
<keyword evidence="1" id="KW-0472">Membrane</keyword>
<dbReference type="EMBL" id="CP036526">
    <property type="protein sequence ID" value="QDT08615.1"/>
    <property type="molecule type" value="Genomic_DNA"/>
</dbReference>
<proteinExistence type="predicted"/>
<dbReference type="RefSeq" id="WP_145416132.1">
    <property type="nucleotide sequence ID" value="NZ_CP036526.1"/>
</dbReference>
<dbReference type="Proteomes" id="UP000319817">
    <property type="component" value="Chromosome"/>
</dbReference>
<evidence type="ECO:0000256" key="1">
    <source>
        <dbReference type="SAM" id="Phobius"/>
    </source>
</evidence>
<dbReference type="OrthoDB" id="278853at2"/>
<evidence type="ECO:0000313" key="2">
    <source>
        <dbReference type="EMBL" id="QDT08615.1"/>
    </source>
</evidence>
<evidence type="ECO:0000313" key="3">
    <source>
        <dbReference type="Proteomes" id="UP000319817"/>
    </source>
</evidence>
<sequence length="200" mass="22452">MGIEFDAAREYASLCGSVIALVSTFYFWLVRANREKARLEIHPIADMEGCLILGHEDPATYQRLRPGDQEHCVRYWLHLAVVNNSSLPNAVLGVRVWLQRESGQWQKMDIRHQMPDEDLLPINVNPLTTSSMKLSLAMLYSGDIQNDFAGRAAAAGDALPREIPVRVELTGLNQQQFCRTFTDGGNNLKRSLKSVRLNAA</sequence>
<organism evidence="2 3">
    <name type="scientific">Stieleria marina</name>
    <dbReference type="NCBI Taxonomy" id="1930275"/>
    <lineage>
        <taxon>Bacteria</taxon>
        <taxon>Pseudomonadati</taxon>
        <taxon>Planctomycetota</taxon>
        <taxon>Planctomycetia</taxon>
        <taxon>Pirellulales</taxon>
        <taxon>Pirellulaceae</taxon>
        <taxon>Stieleria</taxon>
    </lineage>
</organism>
<dbReference type="AlphaFoldDB" id="A0A517NNB3"/>
<accession>A0A517NNB3</accession>
<name>A0A517NNB3_9BACT</name>
<reference evidence="2 3" key="1">
    <citation type="submission" date="2019-02" db="EMBL/GenBank/DDBJ databases">
        <title>Deep-cultivation of Planctomycetes and their phenomic and genomic characterization uncovers novel biology.</title>
        <authorList>
            <person name="Wiegand S."/>
            <person name="Jogler M."/>
            <person name="Boedeker C."/>
            <person name="Pinto D."/>
            <person name="Vollmers J."/>
            <person name="Rivas-Marin E."/>
            <person name="Kohn T."/>
            <person name="Peeters S.H."/>
            <person name="Heuer A."/>
            <person name="Rast P."/>
            <person name="Oberbeckmann S."/>
            <person name="Bunk B."/>
            <person name="Jeske O."/>
            <person name="Meyerdierks A."/>
            <person name="Storesund J.E."/>
            <person name="Kallscheuer N."/>
            <person name="Luecker S."/>
            <person name="Lage O.M."/>
            <person name="Pohl T."/>
            <person name="Merkel B.J."/>
            <person name="Hornburger P."/>
            <person name="Mueller R.-W."/>
            <person name="Bruemmer F."/>
            <person name="Labrenz M."/>
            <person name="Spormann A.M."/>
            <person name="Op den Camp H."/>
            <person name="Overmann J."/>
            <person name="Amann R."/>
            <person name="Jetten M.S.M."/>
            <person name="Mascher T."/>
            <person name="Medema M.H."/>
            <person name="Devos D.P."/>
            <person name="Kaster A.-K."/>
            <person name="Ovreas L."/>
            <person name="Rohde M."/>
            <person name="Galperin M.Y."/>
            <person name="Jogler C."/>
        </authorList>
    </citation>
    <scope>NUCLEOTIDE SEQUENCE [LARGE SCALE GENOMIC DNA]</scope>
    <source>
        <strain evidence="2 3">K23_9</strain>
    </source>
</reference>
<keyword evidence="3" id="KW-1185">Reference proteome</keyword>
<feature type="transmembrane region" description="Helical" evidence="1">
    <location>
        <begin position="12"/>
        <end position="29"/>
    </location>
</feature>
<keyword evidence="1" id="KW-1133">Transmembrane helix</keyword>